<evidence type="ECO:0000313" key="3">
    <source>
        <dbReference type="Proteomes" id="UP000193067"/>
    </source>
</evidence>
<reference evidence="2 3" key="1">
    <citation type="journal article" date="2015" name="Biotechnol. Biofuels">
        <title>Enhanced degradation of softwood versus hardwood by the white-rot fungus Pycnoporus coccineus.</title>
        <authorList>
            <person name="Couturier M."/>
            <person name="Navarro D."/>
            <person name="Chevret D."/>
            <person name="Henrissat B."/>
            <person name="Piumi F."/>
            <person name="Ruiz-Duenas F.J."/>
            <person name="Martinez A.T."/>
            <person name="Grigoriev I.V."/>
            <person name="Riley R."/>
            <person name="Lipzen A."/>
            <person name="Berrin J.G."/>
            <person name="Master E.R."/>
            <person name="Rosso M.N."/>
        </authorList>
    </citation>
    <scope>NUCLEOTIDE SEQUENCE [LARGE SCALE GENOMIC DNA]</scope>
    <source>
        <strain evidence="2 3">BRFM310</strain>
    </source>
</reference>
<evidence type="ECO:0008006" key="4">
    <source>
        <dbReference type="Google" id="ProtNLM"/>
    </source>
</evidence>
<accession>A0A1Y2IC98</accession>
<sequence>MSRRGCPLVWFIFASTAALDSHPQDLGNDGDWRPTTIARNHVLAHTVQPRETDRLCLGGPFSLVPQPCSRIHRRSAGEYSLRGQCHFRQQQ</sequence>
<evidence type="ECO:0000313" key="2">
    <source>
        <dbReference type="EMBL" id="OSC97531.1"/>
    </source>
</evidence>
<evidence type="ECO:0000256" key="1">
    <source>
        <dbReference type="SAM" id="SignalP"/>
    </source>
</evidence>
<dbReference type="Proteomes" id="UP000193067">
    <property type="component" value="Unassembled WGS sequence"/>
</dbReference>
<keyword evidence="1" id="KW-0732">Signal</keyword>
<feature type="signal peptide" evidence="1">
    <location>
        <begin position="1"/>
        <end position="18"/>
    </location>
</feature>
<protein>
    <recommendedName>
        <fullName evidence="4">Secreted protein</fullName>
    </recommendedName>
</protein>
<feature type="chain" id="PRO_5010998768" description="Secreted protein" evidence="1">
    <location>
        <begin position="19"/>
        <end position="91"/>
    </location>
</feature>
<dbReference type="AlphaFoldDB" id="A0A1Y2IC98"/>
<dbReference type="EMBL" id="KZ084149">
    <property type="protein sequence ID" value="OSC97531.1"/>
    <property type="molecule type" value="Genomic_DNA"/>
</dbReference>
<name>A0A1Y2IC98_TRAC3</name>
<keyword evidence="3" id="KW-1185">Reference proteome</keyword>
<gene>
    <name evidence="2" type="ORF">PYCCODRAFT_1120343</name>
</gene>
<organism evidence="2 3">
    <name type="scientific">Trametes coccinea (strain BRFM310)</name>
    <name type="common">Pycnoporus coccineus</name>
    <dbReference type="NCBI Taxonomy" id="1353009"/>
    <lineage>
        <taxon>Eukaryota</taxon>
        <taxon>Fungi</taxon>
        <taxon>Dikarya</taxon>
        <taxon>Basidiomycota</taxon>
        <taxon>Agaricomycotina</taxon>
        <taxon>Agaricomycetes</taxon>
        <taxon>Polyporales</taxon>
        <taxon>Polyporaceae</taxon>
        <taxon>Trametes</taxon>
    </lineage>
</organism>
<proteinExistence type="predicted"/>